<feature type="compositionally biased region" description="Polar residues" evidence="1">
    <location>
        <begin position="219"/>
        <end position="230"/>
    </location>
</feature>
<proteinExistence type="predicted"/>
<dbReference type="EMBL" id="JAHWGI010000707">
    <property type="protein sequence ID" value="KAK3917278.1"/>
    <property type="molecule type" value="Genomic_DNA"/>
</dbReference>
<feature type="compositionally biased region" description="Low complexity" evidence="1">
    <location>
        <begin position="90"/>
        <end position="101"/>
    </location>
</feature>
<feature type="chain" id="PRO_5041991195" evidence="2">
    <location>
        <begin position="21"/>
        <end position="600"/>
    </location>
</feature>
<name>A0AAE1H9P2_9NEOP</name>
<accession>A0AAE1H9P2</accession>
<evidence type="ECO:0000313" key="3">
    <source>
        <dbReference type="EMBL" id="KAK3917278.1"/>
    </source>
</evidence>
<protein>
    <submittedName>
        <fullName evidence="3">Peroxisomal bifunctional enzyme</fullName>
    </submittedName>
</protein>
<evidence type="ECO:0000256" key="1">
    <source>
        <dbReference type="SAM" id="MobiDB-lite"/>
    </source>
</evidence>
<gene>
    <name evidence="3" type="ORF">KUF71_026123</name>
</gene>
<reference evidence="3" key="2">
    <citation type="journal article" date="2023" name="BMC Genomics">
        <title>Pest status, molecular evolution, and epigenetic factors derived from the genome assembly of Frankliniella fusca, a thysanopteran phytovirus vector.</title>
        <authorList>
            <person name="Catto M.A."/>
            <person name="Labadie P.E."/>
            <person name="Jacobson A.L."/>
            <person name="Kennedy G.G."/>
            <person name="Srinivasan R."/>
            <person name="Hunt B.G."/>
        </authorList>
    </citation>
    <scope>NUCLEOTIDE SEQUENCE</scope>
    <source>
        <strain evidence="3">PL_HMW_Pooled</strain>
    </source>
</reference>
<dbReference type="Proteomes" id="UP001219518">
    <property type="component" value="Unassembled WGS sequence"/>
</dbReference>
<keyword evidence="4" id="KW-1185">Reference proteome</keyword>
<feature type="region of interest" description="Disordered" evidence="1">
    <location>
        <begin position="245"/>
        <end position="265"/>
    </location>
</feature>
<keyword evidence="2" id="KW-0732">Signal</keyword>
<feature type="compositionally biased region" description="Low complexity" evidence="1">
    <location>
        <begin position="190"/>
        <end position="206"/>
    </location>
</feature>
<reference evidence="3" key="1">
    <citation type="submission" date="2021-07" db="EMBL/GenBank/DDBJ databases">
        <authorList>
            <person name="Catto M.A."/>
            <person name="Jacobson A."/>
            <person name="Kennedy G."/>
            <person name="Labadie P."/>
            <person name="Hunt B.G."/>
            <person name="Srinivasan R."/>
        </authorList>
    </citation>
    <scope>NUCLEOTIDE SEQUENCE</scope>
    <source>
        <strain evidence="3">PL_HMW_Pooled</strain>
        <tissue evidence="3">Head</tissue>
    </source>
</reference>
<feature type="region of interest" description="Disordered" evidence="1">
    <location>
        <begin position="455"/>
        <end position="476"/>
    </location>
</feature>
<sequence>MMHWTVIVFVLGIWGHSSEATFHRRLQPSQTVYGYPAAQPLVQYNMPPVQRYITLNDKLYAVLGETVQYVPAAPPATVYSAPAAGPAFLNAPEPNNNDNAPSVNSVQVPAQDEPSAQQTPAASAVLPNSAAVAGAAANSSADVDNLLTKTDDPPSQSVTDNVAPSAPYSSPEPPSQTVPAPSALPNSFDTVATPTATPASVTPEPVNTYTAPPAPAHTLTDQSNVQQSSAGVYAAQPAPPFTNVGLDVHWAPSEPPVPPPQAGIAASPPLGPVVYAAGSGGPPSADQRLVFTVSNPRITVTRKLTKYTLRHPPIPYTQPVTVVFSNRDEKSLPSEGGEGVPFTVSSVAGPSLMHNAPILVKNQDEFGHSHNLLGSSGVTSQSNLGLEAATGNYPVQPDSSTSSVYNTPQTTNGVQQSQYLISYTLAQQPLLKLYIDPATHKTFFVNADGHPIELNSPGSGVSSSSPYSTSAQPQDTGLQFYGAANGLQVHGATLSNSNIKENLKINDMIGLNGLYGTNNLASLTTPRSGNAGMPPTTSDTITAATHNALGYNQRLVQSQQPRDAETLSRLPALFKPTYQRLDESGQADRPLLTLPGYGST</sequence>
<dbReference type="AlphaFoldDB" id="A0AAE1H9P2"/>
<feature type="region of interest" description="Disordered" evidence="1">
    <location>
        <begin position="89"/>
        <end position="124"/>
    </location>
</feature>
<feature type="compositionally biased region" description="Low complexity" evidence="1">
    <location>
        <begin position="136"/>
        <end position="146"/>
    </location>
</feature>
<feature type="compositionally biased region" description="Polar residues" evidence="1">
    <location>
        <begin position="153"/>
        <end position="162"/>
    </location>
</feature>
<feature type="region of interest" description="Disordered" evidence="1">
    <location>
        <begin position="136"/>
        <end position="230"/>
    </location>
</feature>
<feature type="compositionally biased region" description="Polar residues" evidence="1">
    <location>
        <begin position="102"/>
        <end position="121"/>
    </location>
</feature>
<feature type="compositionally biased region" description="Low complexity" evidence="1">
    <location>
        <begin position="456"/>
        <end position="470"/>
    </location>
</feature>
<evidence type="ECO:0000256" key="2">
    <source>
        <dbReference type="SAM" id="SignalP"/>
    </source>
</evidence>
<organism evidence="3 4">
    <name type="scientific">Frankliniella fusca</name>
    <dbReference type="NCBI Taxonomy" id="407009"/>
    <lineage>
        <taxon>Eukaryota</taxon>
        <taxon>Metazoa</taxon>
        <taxon>Ecdysozoa</taxon>
        <taxon>Arthropoda</taxon>
        <taxon>Hexapoda</taxon>
        <taxon>Insecta</taxon>
        <taxon>Pterygota</taxon>
        <taxon>Neoptera</taxon>
        <taxon>Paraneoptera</taxon>
        <taxon>Thysanoptera</taxon>
        <taxon>Terebrantia</taxon>
        <taxon>Thripoidea</taxon>
        <taxon>Thripidae</taxon>
        <taxon>Frankliniella</taxon>
    </lineage>
</organism>
<feature type="signal peptide" evidence="2">
    <location>
        <begin position="1"/>
        <end position="20"/>
    </location>
</feature>
<evidence type="ECO:0000313" key="4">
    <source>
        <dbReference type="Proteomes" id="UP001219518"/>
    </source>
</evidence>
<comment type="caution">
    <text evidence="3">The sequence shown here is derived from an EMBL/GenBank/DDBJ whole genome shotgun (WGS) entry which is preliminary data.</text>
</comment>